<dbReference type="GO" id="GO:0032153">
    <property type="term" value="C:cell division site"/>
    <property type="evidence" value="ECO:0007669"/>
    <property type="project" value="TreeGrafter"/>
</dbReference>
<dbReference type="GO" id="GO:0043093">
    <property type="term" value="P:FtsZ-dependent cytokinesis"/>
    <property type="evidence" value="ECO:0007669"/>
    <property type="project" value="TreeGrafter"/>
</dbReference>
<evidence type="ECO:0000256" key="4">
    <source>
        <dbReference type="ARBA" id="ARBA00022618"/>
    </source>
</evidence>
<gene>
    <name evidence="11" type="ORF">BEN51_03805</name>
</gene>
<dbReference type="Gene3D" id="6.10.250.790">
    <property type="match status" value="1"/>
</dbReference>
<dbReference type="PANTHER" id="PTHR34981:SF1">
    <property type="entry name" value="CELL DIVISION PROTEIN ZAPA"/>
    <property type="match status" value="1"/>
</dbReference>
<evidence type="ECO:0000256" key="2">
    <source>
        <dbReference type="ARBA" id="ARBA00015195"/>
    </source>
</evidence>
<dbReference type="InterPro" id="IPR007838">
    <property type="entry name" value="Cell_div_ZapA-like"/>
</dbReference>
<dbReference type="PANTHER" id="PTHR34981">
    <property type="entry name" value="CELL DIVISION PROTEIN ZAPA"/>
    <property type="match status" value="1"/>
</dbReference>
<keyword evidence="6" id="KW-0131">Cell cycle</keyword>
<evidence type="ECO:0000256" key="3">
    <source>
        <dbReference type="ARBA" id="ARBA00022490"/>
    </source>
</evidence>
<evidence type="ECO:0000256" key="9">
    <source>
        <dbReference type="ARBA" id="ARBA00033158"/>
    </source>
</evidence>
<dbReference type="InterPro" id="IPR036192">
    <property type="entry name" value="Cell_div_ZapA-like_sf"/>
</dbReference>
<dbReference type="Pfam" id="PF05164">
    <property type="entry name" value="ZapA"/>
    <property type="match status" value="1"/>
</dbReference>
<keyword evidence="12" id="KW-1185">Reference proteome</keyword>
<keyword evidence="5" id="KW-0717">Septation</keyword>
<dbReference type="Proteomes" id="UP000264883">
    <property type="component" value="Chromosome"/>
</dbReference>
<evidence type="ECO:0000256" key="10">
    <source>
        <dbReference type="SAM" id="Coils"/>
    </source>
</evidence>
<dbReference type="EMBL" id="CP016786">
    <property type="protein sequence ID" value="ASW42632.1"/>
    <property type="molecule type" value="Genomic_DNA"/>
</dbReference>
<evidence type="ECO:0000313" key="12">
    <source>
        <dbReference type="Proteomes" id="UP000264883"/>
    </source>
</evidence>
<evidence type="ECO:0000256" key="5">
    <source>
        <dbReference type="ARBA" id="ARBA00023210"/>
    </source>
</evidence>
<organism evidence="11 12">
    <name type="scientific">Clostridium isatidis</name>
    <dbReference type="NCBI Taxonomy" id="182773"/>
    <lineage>
        <taxon>Bacteria</taxon>
        <taxon>Bacillati</taxon>
        <taxon>Bacillota</taxon>
        <taxon>Clostridia</taxon>
        <taxon>Eubacteriales</taxon>
        <taxon>Clostridiaceae</taxon>
        <taxon>Clostridium</taxon>
    </lineage>
</organism>
<keyword evidence="4" id="KW-0132">Cell division</keyword>
<dbReference type="GO" id="GO:0030428">
    <property type="term" value="C:cell septum"/>
    <property type="evidence" value="ECO:0007669"/>
    <property type="project" value="TreeGrafter"/>
</dbReference>
<evidence type="ECO:0000256" key="7">
    <source>
        <dbReference type="ARBA" id="ARBA00024910"/>
    </source>
</evidence>
<protein>
    <recommendedName>
        <fullName evidence="2">Cell division protein ZapA</fullName>
    </recommendedName>
    <alternativeName>
        <fullName evidence="9">Z ring-associated protein ZapA</fullName>
    </alternativeName>
</protein>
<dbReference type="SUPFAM" id="SSF102829">
    <property type="entry name" value="Cell division protein ZapA-like"/>
    <property type="match status" value="1"/>
</dbReference>
<dbReference type="InterPro" id="IPR053712">
    <property type="entry name" value="Bac_CellDiv_Activator"/>
</dbReference>
<dbReference type="OrthoDB" id="1711036at2"/>
<dbReference type="GO" id="GO:0005829">
    <property type="term" value="C:cytosol"/>
    <property type="evidence" value="ECO:0007669"/>
    <property type="project" value="TreeGrafter"/>
</dbReference>
<feature type="coiled-coil region" evidence="10">
    <location>
        <begin position="62"/>
        <end position="227"/>
    </location>
</feature>
<dbReference type="KEGG" id="cia:BEN51_03805"/>
<dbReference type="GO" id="GO:0000921">
    <property type="term" value="P:septin ring assembly"/>
    <property type="evidence" value="ECO:0007669"/>
    <property type="project" value="TreeGrafter"/>
</dbReference>
<dbReference type="AlphaFoldDB" id="A0A343JAS4"/>
<evidence type="ECO:0000256" key="6">
    <source>
        <dbReference type="ARBA" id="ARBA00023306"/>
    </source>
</evidence>
<evidence type="ECO:0000256" key="8">
    <source>
        <dbReference type="ARBA" id="ARBA00026068"/>
    </source>
</evidence>
<comment type="subcellular location">
    <subcellularLocation>
        <location evidence="1">Cytoplasm</location>
    </subcellularLocation>
</comment>
<sequence>MNTVTIKINGVEYNLKGRENENYLIKISNYVDGKVRDITNANRKLSTTAAATLASLNIADELFKADIEIENLIKKNSTLEEKNLSLEQRIKELEEEIEKNNFSHLRITESLNKELEDLKKSRIEDYEKKIDILKAQVGSLEKEKEELIQNNNMFKEKEVELVEELSALNERFKMIEEEYKKINNEKEALKAQNKDIKFQLQTSKYKVLDLEKKLIDSQIELAKAKKLSNPLIKEV</sequence>
<reference evidence="11 12" key="1">
    <citation type="submission" date="2016-08" db="EMBL/GenBank/DDBJ databases">
        <title>Complete Genome Sequence Of The Indigo Reducing Clostridium isatidis DSM15098.</title>
        <authorList>
            <person name="Little G.T."/>
            <person name="Minton N.P."/>
        </authorList>
    </citation>
    <scope>NUCLEOTIDE SEQUENCE [LARGE SCALE GENOMIC DNA]</scope>
    <source>
        <strain evidence="11 12">DSM 15098</strain>
    </source>
</reference>
<name>A0A343JAS4_9CLOT</name>
<evidence type="ECO:0000256" key="1">
    <source>
        <dbReference type="ARBA" id="ARBA00004496"/>
    </source>
</evidence>
<accession>A0A343JAS4</accession>
<proteinExistence type="predicted"/>
<dbReference type="RefSeq" id="WP_119864769.1">
    <property type="nucleotide sequence ID" value="NZ_CP016786.1"/>
</dbReference>
<keyword evidence="10" id="KW-0175">Coiled coil</keyword>
<dbReference type="GO" id="GO:0000917">
    <property type="term" value="P:division septum assembly"/>
    <property type="evidence" value="ECO:0007669"/>
    <property type="project" value="UniProtKB-KW"/>
</dbReference>
<keyword evidence="3" id="KW-0963">Cytoplasm</keyword>
<comment type="function">
    <text evidence="7">Activator of cell division through the inhibition of FtsZ GTPase activity, therefore promoting FtsZ assembly into bundles of protofilaments necessary for the formation of the division Z ring. It is recruited early at mid-cell but it is not essential for cell division.</text>
</comment>
<comment type="subunit">
    <text evidence="8">Homodimer. Interacts with FtsZ.</text>
</comment>
<evidence type="ECO:0000313" key="11">
    <source>
        <dbReference type="EMBL" id="ASW42632.1"/>
    </source>
</evidence>